<dbReference type="Proteomes" id="UP000436006">
    <property type="component" value="Unassembled WGS sequence"/>
</dbReference>
<gene>
    <name evidence="1" type="ORF">GO755_38905</name>
</gene>
<comment type="caution">
    <text evidence="1">The sequence shown here is derived from an EMBL/GenBank/DDBJ whole genome shotgun (WGS) entry which is preliminary data.</text>
</comment>
<evidence type="ECO:0000313" key="1">
    <source>
        <dbReference type="EMBL" id="MVM36048.1"/>
    </source>
</evidence>
<sequence length="235" mass="26495">MKNVRLIGLIALFFGGVSIVLAQSVKPLPLPSLDAEQSQRWVVKFAPLSLFDPNNTVQFGIERLLGQHQSIQAEFGYGPQAMNLWRNSTSSRYSDNEIWRGRAEWRYYWHGGPIGSYMALEGLYLQKNAYENGTVGIGCETGPCQYYQLYSSPIAKRVWAGHLKFGRQFPLSPDKRFLADFYGGLGVRWSTLDRSSVPGGLYYFQSNGISLVDPFSYTPHPTISLSYGIKFGYSF</sequence>
<dbReference type="EMBL" id="WPIN01000030">
    <property type="protein sequence ID" value="MVM36048.1"/>
    <property type="molecule type" value="Genomic_DNA"/>
</dbReference>
<keyword evidence="2" id="KW-1185">Reference proteome</keyword>
<proteinExistence type="predicted"/>
<name>A0A7K1SQG7_9BACT</name>
<reference evidence="1 2" key="1">
    <citation type="submission" date="2019-12" db="EMBL/GenBank/DDBJ databases">
        <title>Spirosoma sp. HMF4905 genome sequencing and assembly.</title>
        <authorList>
            <person name="Kang H."/>
            <person name="Cha I."/>
            <person name="Kim H."/>
            <person name="Joh K."/>
        </authorList>
    </citation>
    <scope>NUCLEOTIDE SEQUENCE [LARGE SCALE GENOMIC DNA]</scope>
    <source>
        <strain evidence="1 2">HMF4905</strain>
    </source>
</reference>
<dbReference type="RefSeq" id="WP_157590846.1">
    <property type="nucleotide sequence ID" value="NZ_WPIN01000030.1"/>
</dbReference>
<dbReference type="AlphaFoldDB" id="A0A7K1SQG7"/>
<accession>A0A7K1SQG7</accession>
<evidence type="ECO:0000313" key="2">
    <source>
        <dbReference type="Proteomes" id="UP000436006"/>
    </source>
</evidence>
<protein>
    <submittedName>
        <fullName evidence="1">DUF3575 domain-containing protein</fullName>
    </submittedName>
</protein>
<organism evidence="1 2">
    <name type="scientific">Spirosoma arboris</name>
    <dbReference type="NCBI Taxonomy" id="2682092"/>
    <lineage>
        <taxon>Bacteria</taxon>
        <taxon>Pseudomonadati</taxon>
        <taxon>Bacteroidota</taxon>
        <taxon>Cytophagia</taxon>
        <taxon>Cytophagales</taxon>
        <taxon>Cytophagaceae</taxon>
        <taxon>Spirosoma</taxon>
    </lineage>
</organism>